<protein>
    <recommendedName>
        <fullName evidence="12">Polygalacturonase</fullName>
    </recommendedName>
</protein>
<evidence type="ECO:0000256" key="9">
    <source>
        <dbReference type="RuleBase" id="RU361169"/>
    </source>
</evidence>
<comment type="subcellular location">
    <subcellularLocation>
        <location evidence="1">Secreted</location>
        <location evidence="1">Cell wall</location>
    </subcellularLocation>
</comment>
<dbReference type="Pfam" id="PF00295">
    <property type="entry name" value="Glyco_hydro_28"/>
    <property type="match status" value="1"/>
</dbReference>
<comment type="similarity">
    <text evidence="2 9">Belongs to the glycosyl hydrolase 28 family.</text>
</comment>
<keyword evidence="5 9" id="KW-0378">Hydrolase</keyword>
<dbReference type="Gramene" id="Psat01G0047200-T1">
    <property type="protein sequence ID" value="KAI5441025.1"/>
    <property type="gene ID" value="KIW84_010472"/>
</dbReference>
<dbReference type="EMBL" id="JAMSHJ010000001">
    <property type="protein sequence ID" value="KAI5441025.1"/>
    <property type="molecule type" value="Genomic_DNA"/>
</dbReference>
<accession>A0A9D4YNB0</accession>
<evidence type="ECO:0000256" key="5">
    <source>
        <dbReference type="ARBA" id="ARBA00022801"/>
    </source>
</evidence>
<evidence type="ECO:0000313" key="11">
    <source>
        <dbReference type="Proteomes" id="UP001058974"/>
    </source>
</evidence>
<dbReference type="Gene3D" id="2.160.20.10">
    <property type="entry name" value="Single-stranded right-handed beta-helix, Pectin lyase-like"/>
    <property type="match status" value="1"/>
</dbReference>
<comment type="caution">
    <text evidence="10">The sequence shown here is derived from an EMBL/GenBank/DDBJ whole genome shotgun (WGS) entry which is preliminary data.</text>
</comment>
<dbReference type="InterPro" id="IPR011050">
    <property type="entry name" value="Pectin_lyase_fold/virulence"/>
</dbReference>
<name>A0A9D4YNB0_PEA</name>
<gene>
    <name evidence="10" type="ORF">KIW84_010472</name>
</gene>
<dbReference type="PANTHER" id="PTHR31375">
    <property type="match status" value="1"/>
</dbReference>
<dbReference type="PROSITE" id="PS00502">
    <property type="entry name" value="POLYGALACTURONASE"/>
    <property type="match status" value="1"/>
</dbReference>
<evidence type="ECO:0008006" key="12">
    <source>
        <dbReference type="Google" id="ProtNLM"/>
    </source>
</evidence>
<organism evidence="10 11">
    <name type="scientific">Pisum sativum</name>
    <name type="common">Garden pea</name>
    <name type="synonym">Lathyrus oleraceus</name>
    <dbReference type="NCBI Taxonomy" id="3888"/>
    <lineage>
        <taxon>Eukaryota</taxon>
        <taxon>Viridiplantae</taxon>
        <taxon>Streptophyta</taxon>
        <taxon>Embryophyta</taxon>
        <taxon>Tracheophyta</taxon>
        <taxon>Spermatophyta</taxon>
        <taxon>Magnoliopsida</taxon>
        <taxon>eudicotyledons</taxon>
        <taxon>Gunneridae</taxon>
        <taxon>Pentapetalae</taxon>
        <taxon>rosids</taxon>
        <taxon>fabids</taxon>
        <taxon>Fabales</taxon>
        <taxon>Fabaceae</taxon>
        <taxon>Papilionoideae</taxon>
        <taxon>50 kb inversion clade</taxon>
        <taxon>NPAAA clade</taxon>
        <taxon>Hologalegina</taxon>
        <taxon>IRL clade</taxon>
        <taxon>Fabeae</taxon>
        <taxon>Lathyrus</taxon>
    </lineage>
</organism>
<keyword evidence="4" id="KW-0964">Secreted</keyword>
<dbReference type="FunFam" id="2.160.20.10:FF:000004">
    <property type="entry name" value="Pectin lyase-like superfamily protein"/>
    <property type="match status" value="1"/>
</dbReference>
<evidence type="ECO:0000256" key="2">
    <source>
        <dbReference type="ARBA" id="ARBA00008834"/>
    </source>
</evidence>
<dbReference type="Gramene" id="Psat1g020200.1">
    <property type="protein sequence ID" value="Psat1g020200.1.cds"/>
    <property type="gene ID" value="Psat1g020200"/>
</dbReference>
<dbReference type="AlphaFoldDB" id="A0A9D4YNB0"/>
<dbReference type="InterPro" id="IPR006626">
    <property type="entry name" value="PbH1"/>
</dbReference>
<dbReference type="InterPro" id="IPR012334">
    <property type="entry name" value="Pectin_lyas_fold"/>
</dbReference>
<evidence type="ECO:0000256" key="3">
    <source>
        <dbReference type="ARBA" id="ARBA00022512"/>
    </source>
</evidence>
<keyword evidence="6 9" id="KW-0326">Glycosidase</keyword>
<proteinExistence type="inferred from homology"/>
<feature type="active site" evidence="8">
    <location>
        <position position="245"/>
    </location>
</feature>
<evidence type="ECO:0000256" key="6">
    <source>
        <dbReference type="ARBA" id="ARBA00023295"/>
    </source>
</evidence>
<evidence type="ECO:0000256" key="7">
    <source>
        <dbReference type="ARBA" id="ARBA00023316"/>
    </source>
</evidence>
<dbReference type="GO" id="GO:0004650">
    <property type="term" value="F:polygalacturonase activity"/>
    <property type="evidence" value="ECO:0007669"/>
    <property type="project" value="InterPro"/>
</dbReference>
<sequence length="395" mass="42877">MITMFHKKIHIFLFSATLFIIIILFETSNAVSINVVSFGAKPDGKQDSTKHFLSAWSSACKSNEASTIHVPQGSFLLKQVTFWGPCINKIDFKIEGTIVAPSSYVSLGSSGYWILFMKVNRVSIYGGTIDGKGDDYWHCRKAGKSCPPGARSISFSWSKNVLVSGLTSLNSKSIHIAVDHCKNVVIKDVNIKAPSRSPNTDGINVQFSTQVTISHATIMTGDDCISINQGTTHVWIERIACGPGHGISIGSLGSYSNEAGVENITVTDSVFTKTDNGVRIKSWAKPSNGYARDIEFRNLIMQNVYNPIIIDQRYCSKRECPHQSSGVKISGVSYEHIKGTSASPVAIKFDCSESKPCEGLKLHDIKLVYLRGSGKSSCTNVGGSSTGVVIPKSCF</sequence>
<dbReference type="Proteomes" id="UP001058974">
    <property type="component" value="Chromosome 1"/>
</dbReference>
<evidence type="ECO:0000256" key="8">
    <source>
        <dbReference type="PROSITE-ProRule" id="PRU10052"/>
    </source>
</evidence>
<keyword evidence="7" id="KW-0961">Cell wall biogenesis/degradation</keyword>
<dbReference type="InterPro" id="IPR000743">
    <property type="entry name" value="Glyco_hydro_28"/>
</dbReference>
<dbReference type="OrthoDB" id="187139at2759"/>
<keyword evidence="3" id="KW-0134">Cell wall</keyword>
<reference evidence="10 11" key="1">
    <citation type="journal article" date="2022" name="Nat. Genet.">
        <title>Improved pea reference genome and pan-genome highlight genomic features and evolutionary characteristics.</title>
        <authorList>
            <person name="Yang T."/>
            <person name="Liu R."/>
            <person name="Luo Y."/>
            <person name="Hu S."/>
            <person name="Wang D."/>
            <person name="Wang C."/>
            <person name="Pandey M.K."/>
            <person name="Ge S."/>
            <person name="Xu Q."/>
            <person name="Li N."/>
            <person name="Li G."/>
            <person name="Huang Y."/>
            <person name="Saxena R.K."/>
            <person name="Ji Y."/>
            <person name="Li M."/>
            <person name="Yan X."/>
            <person name="He Y."/>
            <person name="Liu Y."/>
            <person name="Wang X."/>
            <person name="Xiang C."/>
            <person name="Varshney R.K."/>
            <person name="Ding H."/>
            <person name="Gao S."/>
            <person name="Zong X."/>
        </authorList>
    </citation>
    <scope>NUCLEOTIDE SEQUENCE [LARGE SCALE GENOMIC DNA]</scope>
    <source>
        <strain evidence="10 11">cv. Zhongwan 6</strain>
    </source>
</reference>
<evidence type="ECO:0000313" key="10">
    <source>
        <dbReference type="EMBL" id="KAI5441025.1"/>
    </source>
</evidence>
<evidence type="ECO:0000256" key="1">
    <source>
        <dbReference type="ARBA" id="ARBA00004191"/>
    </source>
</evidence>
<evidence type="ECO:0000256" key="4">
    <source>
        <dbReference type="ARBA" id="ARBA00022525"/>
    </source>
</evidence>
<dbReference type="GO" id="GO:0005975">
    <property type="term" value="P:carbohydrate metabolic process"/>
    <property type="evidence" value="ECO:0007669"/>
    <property type="project" value="InterPro"/>
</dbReference>
<dbReference type="GO" id="GO:0071555">
    <property type="term" value="P:cell wall organization"/>
    <property type="evidence" value="ECO:0007669"/>
    <property type="project" value="UniProtKB-KW"/>
</dbReference>
<dbReference type="SMART" id="SM00710">
    <property type="entry name" value="PbH1"/>
    <property type="match status" value="5"/>
</dbReference>
<keyword evidence="11" id="KW-1185">Reference proteome</keyword>
<dbReference type="SUPFAM" id="SSF51126">
    <property type="entry name" value="Pectin lyase-like"/>
    <property type="match status" value="1"/>
</dbReference>